<organism evidence="1 2">
    <name type="scientific">Lasius platythorax</name>
    <dbReference type="NCBI Taxonomy" id="488582"/>
    <lineage>
        <taxon>Eukaryota</taxon>
        <taxon>Metazoa</taxon>
        <taxon>Ecdysozoa</taxon>
        <taxon>Arthropoda</taxon>
        <taxon>Hexapoda</taxon>
        <taxon>Insecta</taxon>
        <taxon>Pterygota</taxon>
        <taxon>Neoptera</taxon>
        <taxon>Endopterygota</taxon>
        <taxon>Hymenoptera</taxon>
        <taxon>Apocrita</taxon>
        <taxon>Aculeata</taxon>
        <taxon>Formicoidea</taxon>
        <taxon>Formicidae</taxon>
        <taxon>Formicinae</taxon>
        <taxon>Lasius</taxon>
        <taxon>Lasius</taxon>
    </lineage>
</organism>
<dbReference type="EMBL" id="OZ034828">
    <property type="protein sequence ID" value="CAL1685060.1"/>
    <property type="molecule type" value="Genomic_DNA"/>
</dbReference>
<gene>
    <name evidence="1" type="ORF">LPLAT_LOCUS10546</name>
</gene>
<proteinExistence type="predicted"/>
<evidence type="ECO:0000313" key="1">
    <source>
        <dbReference type="EMBL" id="CAL1685060.1"/>
    </source>
</evidence>
<keyword evidence="2" id="KW-1185">Reference proteome</keyword>
<evidence type="ECO:0000313" key="2">
    <source>
        <dbReference type="Proteomes" id="UP001497644"/>
    </source>
</evidence>
<accession>A0AAV2P0D1</accession>
<dbReference type="AlphaFoldDB" id="A0AAV2P0D1"/>
<protein>
    <submittedName>
        <fullName evidence="1">Uncharacterized protein</fullName>
    </submittedName>
</protein>
<dbReference type="Proteomes" id="UP001497644">
    <property type="component" value="Chromosome 5"/>
</dbReference>
<reference evidence="1" key="1">
    <citation type="submission" date="2024-04" db="EMBL/GenBank/DDBJ databases">
        <authorList>
            <consortium name="Molecular Ecology Group"/>
        </authorList>
    </citation>
    <scope>NUCLEOTIDE SEQUENCE</scope>
</reference>
<sequence>MRRNINVGNPALEEFSRQRSIDRVSSDGCAVVIELTRSFHKLPIGIRRKHPDTPGTVDFGSEFVAQLLPLNVYCR</sequence>
<name>A0AAV2P0D1_9HYME</name>